<dbReference type="AlphaFoldDB" id="A0A9P1DLP9"/>
<keyword evidence="2" id="KW-0808">Transferase</keyword>
<dbReference type="GO" id="GO:0008168">
    <property type="term" value="F:methyltransferase activity"/>
    <property type="evidence" value="ECO:0007669"/>
    <property type="project" value="UniProtKB-KW"/>
</dbReference>
<dbReference type="Gene3D" id="3.90.120.10">
    <property type="entry name" value="DNA Methylase, subunit A, domain 2"/>
    <property type="match status" value="1"/>
</dbReference>
<dbReference type="EMBL" id="CAMXCT020005551">
    <property type="protein sequence ID" value="CAL1165999.1"/>
    <property type="molecule type" value="Genomic_DNA"/>
</dbReference>
<dbReference type="InterPro" id="IPR001525">
    <property type="entry name" value="C5_MeTfrase"/>
</dbReference>
<keyword evidence="1" id="KW-0489">Methyltransferase</keyword>
<dbReference type="InterPro" id="IPR029063">
    <property type="entry name" value="SAM-dependent_MTases_sf"/>
</dbReference>
<dbReference type="EMBL" id="CAMXCT030005551">
    <property type="protein sequence ID" value="CAL4799936.1"/>
    <property type="molecule type" value="Genomic_DNA"/>
</dbReference>
<evidence type="ECO:0000256" key="3">
    <source>
        <dbReference type="ARBA" id="ARBA00022691"/>
    </source>
</evidence>
<evidence type="ECO:0000313" key="4">
    <source>
        <dbReference type="EMBL" id="CAI4012624.1"/>
    </source>
</evidence>
<dbReference type="PANTHER" id="PTHR46098:SF1">
    <property type="entry name" value="TRNA (CYTOSINE(38)-C(5))-METHYLTRANSFERASE"/>
    <property type="match status" value="1"/>
</dbReference>
<dbReference type="PANTHER" id="PTHR46098">
    <property type="entry name" value="TRNA (CYTOSINE(38)-C(5))-METHYLTRANSFERASE"/>
    <property type="match status" value="1"/>
</dbReference>
<evidence type="ECO:0000313" key="5">
    <source>
        <dbReference type="EMBL" id="CAL1165999.1"/>
    </source>
</evidence>
<dbReference type="InterPro" id="IPR050750">
    <property type="entry name" value="C5-MTase"/>
</dbReference>
<accession>A0A9P1DLP9</accession>
<organism evidence="4">
    <name type="scientific">Cladocopium goreaui</name>
    <dbReference type="NCBI Taxonomy" id="2562237"/>
    <lineage>
        <taxon>Eukaryota</taxon>
        <taxon>Sar</taxon>
        <taxon>Alveolata</taxon>
        <taxon>Dinophyceae</taxon>
        <taxon>Suessiales</taxon>
        <taxon>Symbiodiniaceae</taxon>
        <taxon>Cladocopium</taxon>
    </lineage>
</organism>
<dbReference type="Proteomes" id="UP001152797">
    <property type="component" value="Unassembled WGS sequence"/>
</dbReference>
<dbReference type="Gene3D" id="3.40.50.150">
    <property type="entry name" value="Vaccinia Virus protein VP39"/>
    <property type="match status" value="1"/>
</dbReference>
<protein>
    <submittedName>
        <fullName evidence="4">Uncharacterized protein</fullName>
    </submittedName>
</protein>
<dbReference type="SUPFAM" id="SSF53335">
    <property type="entry name" value="S-adenosyl-L-methionine-dependent methyltransferases"/>
    <property type="match status" value="1"/>
</dbReference>
<keyword evidence="6" id="KW-1185">Reference proteome</keyword>
<evidence type="ECO:0000256" key="1">
    <source>
        <dbReference type="ARBA" id="ARBA00022603"/>
    </source>
</evidence>
<evidence type="ECO:0000313" key="6">
    <source>
        <dbReference type="Proteomes" id="UP001152797"/>
    </source>
</evidence>
<comment type="caution">
    <text evidence="4">The sequence shown here is derived from an EMBL/GenBank/DDBJ whole genome shotgun (WGS) entry which is preliminary data.</text>
</comment>
<dbReference type="OrthoDB" id="484041at2759"/>
<reference evidence="4" key="1">
    <citation type="submission" date="2022-10" db="EMBL/GenBank/DDBJ databases">
        <authorList>
            <person name="Chen Y."/>
            <person name="Dougan E. K."/>
            <person name="Chan C."/>
            <person name="Rhodes N."/>
            <person name="Thang M."/>
        </authorList>
    </citation>
    <scope>NUCLEOTIDE SEQUENCE</scope>
</reference>
<name>A0A9P1DLP9_9DINO</name>
<sequence>MATGLEDGCALKPCPSPHAGFDLPDLDSEDPGSDVLLDDCSFDFQEDGPPVSDACSFDSTNDAMMADGGRFDLNHELFMSDTCGFDLLDDTMLVSEADNAEIVPSQDVGFGLQIGSSSGGAMAGSGPLLQQSDKTHAPQCCYQWALRLVDLLLSEFGFAHLQRSWANKRVMFSSYFSGIGGLEVALEFLNAAWKARDLPGCFVSVSACEKNPACRRVLEGRNKDGHLQRDVMHNFVPDPTDKLARLQGFQARKAFFENLKVVSSCPCCGEFPRPEADMDVTGSPCQPFSSDGVGMGREDPRIVCLIAYSRVHRARGTKALIHENVERFEAELLSELFPEYRIFEVHSEPSHCGFPFLRRPRVYHLLVREDVQLLADPVKVYSKLAASLQQHFSSSPSWAWITSLPTESDLLNEENAARACKHLDPVAKLSPSWSYLLTEKQQGYLAHAAEQWWNRYGVAASADDRCVVNLGDNPAKRRVPKPGPLMTFKHNAGILWLAGKSRWLTARERAAAMSFPVYSCLAEQALLEADNLTRSAAAVGNSFHVANVGLVIVSLLLSLGHPLPPAWPR</sequence>
<dbReference type="EMBL" id="CAMXCT010005551">
    <property type="protein sequence ID" value="CAI4012624.1"/>
    <property type="molecule type" value="Genomic_DNA"/>
</dbReference>
<proteinExistence type="predicted"/>
<reference evidence="5" key="2">
    <citation type="submission" date="2024-04" db="EMBL/GenBank/DDBJ databases">
        <authorList>
            <person name="Chen Y."/>
            <person name="Shah S."/>
            <person name="Dougan E. K."/>
            <person name="Thang M."/>
            <person name="Chan C."/>
        </authorList>
    </citation>
    <scope>NUCLEOTIDE SEQUENCE [LARGE SCALE GENOMIC DNA]</scope>
</reference>
<keyword evidence="3" id="KW-0949">S-adenosyl-L-methionine</keyword>
<dbReference type="Pfam" id="PF00145">
    <property type="entry name" value="DNA_methylase"/>
    <property type="match status" value="1"/>
</dbReference>
<dbReference type="GO" id="GO:0032259">
    <property type="term" value="P:methylation"/>
    <property type="evidence" value="ECO:0007669"/>
    <property type="project" value="UniProtKB-KW"/>
</dbReference>
<gene>
    <name evidence="4" type="ORF">C1SCF055_LOCUS37670</name>
</gene>
<evidence type="ECO:0000256" key="2">
    <source>
        <dbReference type="ARBA" id="ARBA00022679"/>
    </source>
</evidence>